<dbReference type="Gene3D" id="3.40.190.150">
    <property type="entry name" value="Bordetella uptake gene, domain 1"/>
    <property type="match status" value="1"/>
</dbReference>
<keyword evidence="3" id="KW-1185">Reference proteome</keyword>
<dbReference type="PANTHER" id="PTHR42928">
    <property type="entry name" value="TRICARBOXYLATE-BINDING PROTEIN"/>
    <property type="match status" value="1"/>
</dbReference>
<dbReference type="PIRSF" id="PIRSF017082">
    <property type="entry name" value="YflP"/>
    <property type="match status" value="1"/>
</dbReference>
<dbReference type="AlphaFoldDB" id="A0A2S0ICT2"/>
<dbReference type="Proteomes" id="UP000239477">
    <property type="component" value="Chromosome"/>
</dbReference>
<proteinExistence type="inferred from homology"/>
<evidence type="ECO:0008006" key="4">
    <source>
        <dbReference type="Google" id="ProtNLM"/>
    </source>
</evidence>
<organism evidence="2 3">
    <name type="scientific">Achromobacter spanius</name>
    <dbReference type="NCBI Taxonomy" id="217203"/>
    <lineage>
        <taxon>Bacteria</taxon>
        <taxon>Pseudomonadati</taxon>
        <taxon>Pseudomonadota</taxon>
        <taxon>Betaproteobacteria</taxon>
        <taxon>Burkholderiales</taxon>
        <taxon>Alcaligenaceae</taxon>
        <taxon>Achromobacter</taxon>
    </lineage>
</organism>
<sequence>MYEMTQYIYLTISICVPDTGSTSQQPARLRCGARQYREETPMQTKPGAHPRRLLTRLLAPLLGSALLALGAPAMSDTSAGGTIRIVVGAPPGGAPDTVARIVAQHMQVGGRAVMVENKNGAASMIAAAYVARARPDGNTLLLASQTTVAVAPTLQNVTTFDPMKDFTGVALVGSAPQVLLAGPKLRANSVQELIAQAKAAPGEIDFCSGGIGTSPYMAAVLFAQTAGIELHSIPFAGEQACITEMLAGRLPFMFANASTALPYMKDQRLRALAVTSKARVDFAPQLPTTAEAGLKDYEVATWLGLLAPAATPPDVVNALNAEVRRVLRLPDVREKLEAQGYALSDDSPAAFTRYYQADRDKWVRLIQTAGIKQNP</sequence>
<name>A0A2S0ICT2_9BURK</name>
<evidence type="ECO:0000313" key="3">
    <source>
        <dbReference type="Proteomes" id="UP000239477"/>
    </source>
</evidence>
<evidence type="ECO:0000256" key="1">
    <source>
        <dbReference type="ARBA" id="ARBA00006987"/>
    </source>
</evidence>
<dbReference type="SUPFAM" id="SSF53850">
    <property type="entry name" value="Periplasmic binding protein-like II"/>
    <property type="match status" value="1"/>
</dbReference>
<dbReference type="EMBL" id="CP023270">
    <property type="protein sequence ID" value="AVJ29851.1"/>
    <property type="molecule type" value="Genomic_DNA"/>
</dbReference>
<dbReference type="InterPro" id="IPR042100">
    <property type="entry name" value="Bug_dom1"/>
</dbReference>
<protein>
    <recommendedName>
        <fullName evidence="4">Tripartite tricarboxylate transporter substrate binding protein</fullName>
    </recommendedName>
</protein>
<dbReference type="PANTHER" id="PTHR42928:SF5">
    <property type="entry name" value="BLR1237 PROTEIN"/>
    <property type="match status" value="1"/>
</dbReference>
<dbReference type="CDD" id="cd13578">
    <property type="entry name" value="PBP2_Bug27"/>
    <property type="match status" value="1"/>
</dbReference>
<dbReference type="Gene3D" id="3.40.190.10">
    <property type="entry name" value="Periplasmic binding protein-like II"/>
    <property type="match status" value="1"/>
</dbReference>
<gene>
    <name evidence="2" type="ORF">CLM73_23660</name>
</gene>
<evidence type="ECO:0000313" key="2">
    <source>
        <dbReference type="EMBL" id="AVJ29851.1"/>
    </source>
</evidence>
<comment type="similarity">
    <text evidence="1">Belongs to the UPF0065 (bug) family.</text>
</comment>
<accession>A0A2S0ICT2</accession>
<reference evidence="2 3" key="1">
    <citation type="submission" date="2017-09" db="EMBL/GenBank/DDBJ databases">
        <title>Genomic, metabolic, and phenotypic characteristics of bacterial isolates from the natural microbiome of the model nematode Caenorhabditis elegans.</title>
        <authorList>
            <person name="Zimmermann J."/>
            <person name="Obeng N."/>
            <person name="Yang W."/>
            <person name="Obeng O."/>
            <person name="Kissoyan K."/>
            <person name="Pees B."/>
            <person name="Dirksen P."/>
            <person name="Hoppner M."/>
            <person name="Franke A."/>
            <person name="Rosenstiel P."/>
            <person name="Leippe M."/>
            <person name="Dierking K."/>
            <person name="Kaleta C."/>
            <person name="Schulenburg H."/>
        </authorList>
    </citation>
    <scope>NUCLEOTIDE SEQUENCE [LARGE SCALE GENOMIC DNA]</scope>
    <source>
        <strain evidence="2 3">MYb73</strain>
    </source>
</reference>
<dbReference type="Pfam" id="PF03401">
    <property type="entry name" value="TctC"/>
    <property type="match status" value="1"/>
</dbReference>
<dbReference type="InterPro" id="IPR005064">
    <property type="entry name" value="BUG"/>
</dbReference>